<organism evidence="2 3">
    <name type="scientific">Collinsella stercoris DSM 13279</name>
    <dbReference type="NCBI Taxonomy" id="445975"/>
    <lineage>
        <taxon>Bacteria</taxon>
        <taxon>Bacillati</taxon>
        <taxon>Actinomycetota</taxon>
        <taxon>Coriobacteriia</taxon>
        <taxon>Coriobacteriales</taxon>
        <taxon>Coriobacteriaceae</taxon>
        <taxon>Collinsella</taxon>
    </lineage>
</organism>
<evidence type="ECO:0000313" key="3">
    <source>
        <dbReference type="Proteomes" id="UP000003560"/>
    </source>
</evidence>
<accession>B6G977</accession>
<reference evidence="2 3" key="2">
    <citation type="submission" date="2008-10" db="EMBL/GenBank/DDBJ databases">
        <authorList>
            <person name="Fulton L."/>
            <person name="Clifton S."/>
            <person name="Fulton B."/>
            <person name="Xu J."/>
            <person name="Minx P."/>
            <person name="Pepin K.H."/>
            <person name="Johnson M."/>
            <person name="Thiruvilangam P."/>
            <person name="Bhonagiri V."/>
            <person name="Nash W.E."/>
            <person name="Mardis E.R."/>
            <person name="Wilson R.K."/>
        </authorList>
    </citation>
    <scope>NUCLEOTIDE SEQUENCE [LARGE SCALE GENOMIC DNA]</scope>
    <source>
        <strain evidence="2 3">DSM 13279</strain>
    </source>
</reference>
<name>B6G977_9ACTN</name>
<dbReference type="RefSeq" id="WP_006720280.1">
    <property type="nucleotide sequence ID" value="NZ_CP085935.1"/>
</dbReference>
<dbReference type="Proteomes" id="UP000003560">
    <property type="component" value="Unassembled WGS sequence"/>
</dbReference>
<dbReference type="AlphaFoldDB" id="B6G977"/>
<comment type="caution">
    <text evidence="2">The sequence shown here is derived from an EMBL/GenBank/DDBJ whole genome shotgun (WGS) entry which is preliminary data.</text>
</comment>
<proteinExistence type="predicted"/>
<evidence type="ECO:0000256" key="1">
    <source>
        <dbReference type="SAM" id="Phobius"/>
    </source>
</evidence>
<keyword evidence="1" id="KW-0812">Transmembrane</keyword>
<evidence type="ECO:0000313" key="2">
    <source>
        <dbReference type="EMBL" id="EEA91169.1"/>
    </source>
</evidence>
<protein>
    <submittedName>
        <fullName evidence="2">Uncharacterized protein</fullName>
    </submittedName>
</protein>
<reference evidence="2 3" key="1">
    <citation type="submission" date="2008-10" db="EMBL/GenBank/DDBJ databases">
        <title>Draft genome sequence of Collinsella stercoris (DSM 13279).</title>
        <authorList>
            <person name="Sudarsanam P."/>
            <person name="Ley R."/>
            <person name="Guruge J."/>
            <person name="Turnbaugh P.J."/>
            <person name="Mahowald M."/>
            <person name="Liep D."/>
            <person name="Gordon J."/>
        </authorList>
    </citation>
    <scope>NUCLEOTIDE SEQUENCE [LARGE SCALE GENOMIC DNA]</scope>
    <source>
        <strain evidence="2 3">DSM 13279</strain>
    </source>
</reference>
<gene>
    <name evidence="2" type="ORF">COLSTE_00618</name>
</gene>
<dbReference type="GeneID" id="98002924"/>
<sequence length="74" mass="7566">MSALRCAAGAQGTLGKALTRAAGVPARVRTWFYSDATSAALAWLAAIALCAGVLAWFFVASPYGAPAAPVYAEF</sequence>
<dbReference type="EMBL" id="ABXJ01000032">
    <property type="protein sequence ID" value="EEA91169.1"/>
    <property type="molecule type" value="Genomic_DNA"/>
</dbReference>
<dbReference type="STRING" id="445975.COLSTE_00618"/>
<keyword evidence="1" id="KW-0472">Membrane</keyword>
<feature type="transmembrane region" description="Helical" evidence="1">
    <location>
        <begin position="37"/>
        <end position="59"/>
    </location>
</feature>
<keyword evidence="1" id="KW-1133">Transmembrane helix</keyword>
<dbReference type="HOGENOM" id="CLU_2681348_0_0_11"/>
<keyword evidence="3" id="KW-1185">Reference proteome</keyword>